<comment type="caution">
    <text evidence="4">The sequence shown here is derived from an EMBL/GenBank/DDBJ whole genome shotgun (WGS) entry which is preliminary data.</text>
</comment>
<evidence type="ECO:0000313" key="5">
    <source>
        <dbReference type="Proteomes" id="UP001596043"/>
    </source>
</evidence>
<proteinExistence type="inferred from homology"/>
<dbReference type="InterPro" id="IPR000653">
    <property type="entry name" value="DegT/StrS_aminotransferase"/>
</dbReference>
<dbReference type="GO" id="GO:0008483">
    <property type="term" value="F:transaminase activity"/>
    <property type="evidence" value="ECO:0007669"/>
    <property type="project" value="UniProtKB-KW"/>
</dbReference>
<sequence>MIPFLDLRAINAPYDAEFQEKFAAFLEKGWYILGDEVRLFEEEFAAYCGTKYGIGTANGLDALRMILEGYKILGKLAEGDEVLVASNTYIATILGIQQAGLVPVLVEADATTYNFDFTDLQQKLTPKTKVIMPTHLYGQLADMERVSAFAKANSLLVVTDSAQSHGAMNAQGKRSGSLGDASGFSFYPTKNLGALGDGGVITTNDKALAEVIRSYRNYGFKERYVSAYRGINSRLDEVQALFLRIKLRDLDTANDRRRAIAKRYLQEIQNPKLILPEWKGDDSHVFHLFVIRCTTRDHLRTYLTEQGVGTIIHYPIPPHQQEALLEYAHLSFPVTEQIHKEVISIPLSPVMDDATVAEVISILNNY</sequence>
<evidence type="ECO:0000256" key="1">
    <source>
        <dbReference type="ARBA" id="ARBA00022898"/>
    </source>
</evidence>
<dbReference type="InterPro" id="IPR015422">
    <property type="entry name" value="PyrdxlP-dep_Trfase_small"/>
</dbReference>
<dbReference type="PANTHER" id="PTHR30244">
    <property type="entry name" value="TRANSAMINASE"/>
    <property type="match status" value="1"/>
</dbReference>
<dbReference type="Gene3D" id="3.40.640.10">
    <property type="entry name" value="Type I PLP-dependent aspartate aminotransferase-like (Major domain)"/>
    <property type="match status" value="1"/>
</dbReference>
<dbReference type="PIRSF" id="PIRSF000390">
    <property type="entry name" value="PLP_StrS"/>
    <property type="match status" value="1"/>
</dbReference>
<dbReference type="RefSeq" id="WP_379976685.1">
    <property type="nucleotide sequence ID" value="NZ_JBHSFV010000001.1"/>
</dbReference>
<dbReference type="SUPFAM" id="SSF53383">
    <property type="entry name" value="PLP-dependent transferases"/>
    <property type="match status" value="1"/>
</dbReference>
<keyword evidence="4" id="KW-0808">Transferase</keyword>
<dbReference type="EMBL" id="JBHSFV010000001">
    <property type="protein sequence ID" value="MFC4632486.1"/>
    <property type="molecule type" value="Genomic_DNA"/>
</dbReference>
<keyword evidence="5" id="KW-1185">Reference proteome</keyword>
<name>A0ABV9HQM6_9FLAO</name>
<organism evidence="4 5">
    <name type="scientific">Dokdonia ponticola</name>
    <dbReference type="NCBI Taxonomy" id="2041041"/>
    <lineage>
        <taxon>Bacteria</taxon>
        <taxon>Pseudomonadati</taxon>
        <taxon>Bacteroidota</taxon>
        <taxon>Flavobacteriia</taxon>
        <taxon>Flavobacteriales</taxon>
        <taxon>Flavobacteriaceae</taxon>
        <taxon>Dokdonia</taxon>
    </lineage>
</organism>
<protein>
    <submittedName>
        <fullName evidence="4">DegT/DnrJ/EryC1/StrS family aminotransferase</fullName>
    </submittedName>
</protein>
<evidence type="ECO:0000256" key="3">
    <source>
        <dbReference type="RuleBase" id="RU004508"/>
    </source>
</evidence>
<comment type="similarity">
    <text evidence="2 3">Belongs to the DegT/DnrJ/EryC1 family.</text>
</comment>
<keyword evidence="1 3" id="KW-0663">Pyridoxal phosphate</keyword>
<dbReference type="Gene3D" id="3.90.1150.10">
    <property type="entry name" value="Aspartate Aminotransferase, domain 1"/>
    <property type="match status" value="1"/>
</dbReference>
<accession>A0ABV9HQM6</accession>
<dbReference type="Proteomes" id="UP001596043">
    <property type="component" value="Unassembled WGS sequence"/>
</dbReference>
<evidence type="ECO:0000313" key="4">
    <source>
        <dbReference type="EMBL" id="MFC4632486.1"/>
    </source>
</evidence>
<dbReference type="Pfam" id="PF01041">
    <property type="entry name" value="DegT_DnrJ_EryC1"/>
    <property type="match status" value="1"/>
</dbReference>
<reference evidence="5" key="1">
    <citation type="journal article" date="2019" name="Int. J. Syst. Evol. Microbiol.">
        <title>The Global Catalogue of Microorganisms (GCM) 10K type strain sequencing project: providing services to taxonomists for standard genome sequencing and annotation.</title>
        <authorList>
            <consortium name="The Broad Institute Genomics Platform"/>
            <consortium name="The Broad Institute Genome Sequencing Center for Infectious Disease"/>
            <person name="Wu L."/>
            <person name="Ma J."/>
        </authorList>
    </citation>
    <scope>NUCLEOTIDE SEQUENCE [LARGE SCALE GENOMIC DNA]</scope>
    <source>
        <strain evidence="5">YJ-61-S</strain>
    </source>
</reference>
<evidence type="ECO:0000256" key="2">
    <source>
        <dbReference type="ARBA" id="ARBA00037999"/>
    </source>
</evidence>
<dbReference type="PANTHER" id="PTHR30244:SF36">
    <property type="entry name" value="3-OXO-GLUCOSE-6-PHOSPHATE:GLUTAMATE AMINOTRANSFERASE"/>
    <property type="match status" value="1"/>
</dbReference>
<dbReference type="InterPro" id="IPR015424">
    <property type="entry name" value="PyrdxlP-dep_Trfase"/>
</dbReference>
<gene>
    <name evidence="4" type="ORF">ACFO3O_01095</name>
</gene>
<dbReference type="CDD" id="cd00616">
    <property type="entry name" value="AHBA_syn"/>
    <property type="match status" value="1"/>
</dbReference>
<dbReference type="InterPro" id="IPR015421">
    <property type="entry name" value="PyrdxlP-dep_Trfase_major"/>
</dbReference>
<keyword evidence="4" id="KW-0032">Aminotransferase</keyword>